<protein>
    <submittedName>
        <fullName evidence="1">Uncharacterized protein</fullName>
    </submittedName>
</protein>
<organism evidence="1 2">
    <name type="scientific">Pycnococcus provasolii</name>
    <dbReference type="NCBI Taxonomy" id="41880"/>
    <lineage>
        <taxon>Eukaryota</taxon>
        <taxon>Viridiplantae</taxon>
        <taxon>Chlorophyta</taxon>
        <taxon>Pseudoscourfieldiophyceae</taxon>
        <taxon>Pseudoscourfieldiales</taxon>
        <taxon>Pycnococcaceae</taxon>
        <taxon>Pycnococcus</taxon>
    </lineage>
</organism>
<dbReference type="OrthoDB" id="10266716at2759"/>
<reference evidence="1" key="1">
    <citation type="submission" date="2020-10" db="EMBL/GenBank/DDBJ databases">
        <title>Unveiling of a novel bifunctional photoreceptor, Dualchrome1, isolated from a cosmopolitan green alga.</title>
        <authorList>
            <person name="Suzuki S."/>
            <person name="Kawachi M."/>
        </authorList>
    </citation>
    <scope>NUCLEOTIDE SEQUENCE</scope>
    <source>
        <strain evidence="1">NIES 2893</strain>
    </source>
</reference>
<dbReference type="SUPFAM" id="SSF144064">
    <property type="entry name" value="Heme iron utilization protein-like"/>
    <property type="match status" value="1"/>
</dbReference>
<dbReference type="Proteomes" id="UP000660262">
    <property type="component" value="Unassembled WGS sequence"/>
</dbReference>
<dbReference type="InterPro" id="IPR053733">
    <property type="entry name" value="Heme_Transport_Util_sf"/>
</dbReference>
<dbReference type="EMBL" id="BNJQ01000025">
    <property type="protein sequence ID" value="GHP09625.1"/>
    <property type="molecule type" value="Genomic_DNA"/>
</dbReference>
<name>A0A830HSE8_9CHLO</name>
<dbReference type="Gene3D" id="3.40.1570.10">
    <property type="entry name" value="HemS/ChuS/ChuX like domains"/>
    <property type="match status" value="1"/>
</dbReference>
<accession>A0A830HSE8</accession>
<sequence>MSVYVYVYVYVNFAGRAATDSCSCRAAYRCRSGGGGSDGHKTSTATETHSCENKRAFLRELANLGRVRLVKNDGVTVIEQVVTFQDVFFTTSKQNVQYANLCDENKNVDFHIYLDKLAGIRFEERQGRRGPWRLYYIHLLGTREEPNTVGNVVVDDDDGNNNNTFVSCSLMLLWDDGKPKGEYEPKQIKAWETLANKWDDAYDATTSPPRAILFS</sequence>
<keyword evidence="2" id="KW-1185">Reference proteome</keyword>
<gene>
    <name evidence="1" type="ORF">PPROV_000836000</name>
</gene>
<evidence type="ECO:0000313" key="2">
    <source>
        <dbReference type="Proteomes" id="UP000660262"/>
    </source>
</evidence>
<evidence type="ECO:0000313" key="1">
    <source>
        <dbReference type="EMBL" id="GHP09625.1"/>
    </source>
</evidence>
<proteinExistence type="predicted"/>
<comment type="caution">
    <text evidence="1">The sequence shown here is derived from an EMBL/GenBank/DDBJ whole genome shotgun (WGS) entry which is preliminary data.</text>
</comment>
<dbReference type="AlphaFoldDB" id="A0A830HSE8"/>